<dbReference type="PANTHER" id="PTHR24223">
    <property type="entry name" value="ATP-BINDING CASSETTE SUB-FAMILY C"/>
    <property type="match status" value="1"/>
</dbReference>
<dbReference type="VEuPathDB" id="AmoebaDB:NfTy_027510"/>
<sequence>MSSLISEIREKKRFTYKLTYCTELLWNWFSVRCGLVREVTTSLIILAIFLYYYNYYDANFDEQNTDQSKNNEKLIPIQVVIALFYQRMKNLIDSSETLFYTFTKTATSFRPVQRILNFVKQLPLEPNHGTRSISEKPKDLGFQGTIVFDRVSMKYSPESKNALDNISFSIKQGAKCGIVGRTGSGKSSIFNCILLLQEIENNEGAIYIDGTDIRELPIRDLRKSITYIPQQPILFMGTLRENMDFEGEFSDEEITQALEQVGFLQALKEKSNSSITVKGEELSILDIKIT</sequence>
<evidence type="ECO:0000313" key="4">
    <source>
        <dbReference type="EMBL" id="KAF0980417.1"/>
    </source>
</evidence>
<dbReference type="AlphaFoldDB" id="A0A6A5BTA4"/>
<evidence type="ECO:0000256" key="1">
    <source>
        <dbReference type="ARBA" id="ARBA00022741"/>
    </source>
</evidence>
<dbReference type="Pfam" id="PF00005">
    <property type="entry name" value="ABC_tran"/>
    <property type="match status" value="1"/>
</dbReference>
<evidence type="ECO:0000313" key="5">
    <source>
        <dbReference type="Proteomes" id="UP000444721"/>
    </source>
</evidence>
<feature type="domain" description="ABC transporter" evidence="3">
    <location>
        <begin position="163"/>
        <end position="273"/>
    </location>
</feature>
<comment type="caution">
    <text evidence="4">The sequence shown here is derived from an EMBL/GenBank/DDBJ whole genome shotgun (WGS) entry which is preliminary data.</text>
</comment>
<dbReference type="GO" id="GO:0016020">
    <property type="term" value="C:membrane"/>
    <property type="evidence" value="ECO:0007669"/>
    <property type="project" value="TreeGrafter"/>
</dbReference>
<dbReference type="InterPro" id="IPR003439">
    <property type="entry name" value="ABC_transporter-like_ATP-bd"/>
</dbReference>
<dbReference type="InterPro" id="IPR027417">
    <property type="entry name" value="P-loop_NTPase"/>
</dbReference>
<evidence type="ECO:0000256" key="2">
    <source>
        <dbReference type="ARBA" id="ARBA00022840"/>
    </source>
</evidence>
<dbReference type="OrthoDB" id="6500128at2759"/>
<dbReference type="InterPro" id="IPR050173">
    <property type="entry name" value="ABC_transporter_C-like"/>
</dbReference>
<protein>
    <recommendedName>
        <fullName evidence="3">ABC transporter domain-containing protein</fullName>
    </recommendedName>
</protein>
<name>A0A6A5BTA4_NAEFO</name>
<proteinExistence type="predicted"/>
<dbReference type="GO" id="GO:0005524">
    <property type="term" value="F:ATP binding"/>
    <property type="evidence" value="ECO:0007669"/>
    <property type="project" value="UniProtKB-KW"/>
</dbReference>
<reference evidence="4 5" key="1">
    <citation type="journal article" date="2019" name="Sci. Rep.">
        <title>Nanopore sequencing improves the draft genome of the human pathogenic amoeba Naegleria fowleri.</title>
        <authorList>
            <person name="Liechti N."/>
            <person name="Schurch N."/>
            <person name="Bruggmann R."/>
            <person name="Wittwer M."/>
        </authorList>
    </citation>
    <scope>NUCLEOTIDE SEQUENCE [LARGE SCALE GENOMIC DNA]</scope>
    <source>
        <strain evidence="4 5">ATCC 30894</strain>
    </source>
</reference>
<dbReference type="GO" id="GO:0042626">
    <property type="term" value="F:ATPase-coupled transmembrane transporter activity"/>
    <property type="evidence" value="ECO:0007669"/>
    <property type="project" value="TreeGrafter"/>
</dbReference>
<keyword evidence="2" id="KW-0067">ATP-binding</keyword>
<gene>
    <name evidence="4" type="ORF">FDP41_013631</name>
</gene>
<evidence type="ECO:0000259" key="3">
    <source>
        <dbReference type="Pfam" id="PF00005"/>
    </source>
</evidence>
<dbReference type="VEuPathDB" id="AmoebaDB:NF0020670"/>
<dbReference type="GO" id="GO:0016887">
    <property type="term" value="F:ATP hydrolysis activity"/>
    <property type="evidence" value="ECO:0007669"/>
    <property type="project" value="InterPro"/>
</dbReference>
<dbReference type="SUPFAM" id="SSF52540">
    <property type="entry name" value="P-loop containing nucleoside triphosphate hydrolases"/>
    <property type="match status" value="1"/>
</dbReference>
<dbReference type="Proteomes" id="UP000444721">
    <property type="component" value="Unassembled WGS sequence"/>
</dbReference>
<keyword evidence="5" id="KW-1185">Reference proteome</keyword>
<dbReference type="GeneID" id="68120846"/>
<dbReference type="RefSeq" id="XP_044565130.1">
    <property type="nucleotide sequence ID" value="XM_044704283.1"/>
</dbReference>
<dbReference type="VEuPathDB" id="AmoebaDB:FDP41_013631"/>
<dbReference type="VEuPathDB" id="AmoebaDB:NF0020660"/>
<organism evidence="4 5">
    <name type="scientific">Naegleria fowleri</name>
    <name type="common">Brain eating amoeba</name>
    <dbReference type="NCBI Taxonomy" id="5763"/>
    <lineage>
        <taxon>Eukaryota</taxon>
        <taxon>Discoba</taxon>
        <taxon>Heterolobosea</taxon>
        <taxon>Tetramitia</taxon>
        <taxon>Eutetramitia</taxon>
        <taxon>Vahlkampfiidae</taxon>
        <taxon>Naegleria</taxon>
    </lineage>
</organism>
<keyword evidence="1" id="KW-0547">Nucleotide-binding</keyword>
<dbReference type="EMBL" id="VFQX01000019">
    <property type="protein sequence ID" value="KAF0980417.1"/>
    <property type="molecule type" value="Genomic_DNA"/>
</dbReference>
<accession>A0A6A5BTA4</accession>
<dbReference type="Gene3D" id="3.40.50.300">
    <property type="entry name" value="P-loop containing nucleotide triphosphate hydrolases"/>
    <property type="match status" value="1"/>
</dbReference>